<protein>
    <submittedName>
        <fullName evidence="6">Homeobox protein transcription factor</fullName>
    </submittedName>
</protein>
<dbReference type="PROSITE" id="PS50071">
    <property type="entry name" value="HOMEOBOX_2"/>
    <property type="match status" value="1"/>
</dbReference>
<dbReference type="InterPro" id="IPR008422">
    <property type="entry name" value="KN_HD"/>
</dbReference>
<proteinExistence type="predicted"/>
<keyword evidence="1 4" id="KW-0238">DNA-binding</keyword>
<dbReference type="EMBL" id="JAOAOG010000242">
    <property type="protein sequence ID" value="KAJ6236824.1"/>
    <property type="molecule type" value="Genomic_DNA"/>
</dbReference>
<keyword evidence="3 4" id="KW-0539">Nucleus</keyword>
<dbReference type="GO" id="GO:0003677">
    <property type="term" value="F:DNA binding"/>
    <property type="evidence" value="ECO:0007669"/>
    <property type="project" value="UniProtKB-KW"/>
</dbReference>
<evidence type="ECO:0000313" key="6">
    <source>
        <dbReference type="EMBL" id="KAJ6236824.1"/>
    </source>
</evidence>
<accession>A0ABQ8XXN4</accession>
<sequence>MLSSYSYDSSSLFQSHEEYQDLTFCYTFDQDPINVNPFSFENLCDVKPLSSNNGPFANTDKPIKMDVQKQNIEPETSKNDNSIEKLSFEDLILMNEMHSLNNCLLGDTDNEPEDLPDSLLVDESSNLHKENLDLLKKQVDTLFHLKLKMYELSNQIKNDCDIKSINSIFEKKMNKIDQMEELWIKKWKKISGQKEFKNNELYKSEQLITVIQSKFVKLRKSLQSKILESLNSVNIVEPFKKPLKRKQKTNDSIININKKDFSLKNKCQKPKTAENMTVIKSRGKKRIERSTINQKIKIFRPPSIKRKRLNKGATKYLDDWFQKAMSSVNGPYANHRTKLYLSQQTGFSVRQVTNYLGNQRKKFRKTLDKDQISKFDWLDQL</sequence>
<name>A0ABQ8XXN4_9EUKA</name>
<reference evidence="6" key="1">
    <citation type="submission" date="2022-08" db="EMBL/GenBank/DDBJ databases">
        <title>Novel sulfate-reducing endosymbionts in the free-living metamonad Anaeramoeba.</title>
        <authorList>
            <person name="Jerlstrom-Hultqvist J."/>
            <person name="Cepicka I."/>
            <person name="Gallot-Lavallee L."/>
            <person name="Salas-Leiva D."/>
            <person name="Curtis B.A."/>
            <person name="Zahonova K."/>
            <person name="Pipaliya S."/>
            <person name="Dacks J."/>
            <person name="Roger A.J."/>
        </authorList>
    </citation>
    <scope>NUCLEOTIDE SEQUENCE</scope>
    <source>
        <strain evidence="6">Schooner1</strain>
    </source>
</reference>
<feature type="domain" description="Homeobox" evidence="5">
    <location>
        <begin position="300"/>
        <end position="366"/>
    </location>
</feature>
<comment type="subcellular location">
    <subcellularLocation>
        <location evidence="4">Nucleus</location>
    </subcellularLocation>
</comment>
<evidence type="ECO:0000259" key="5">
    <source>
        <dbReference type="PROSITE" id="PS50071"/>
    </source>
</evidence>
<dbReference type="InterPro" id="IPR009057">
    <property type="entry name" value="Homeodomain-like_sf"/>
</dbReference>
<dbReference type="Gene3D" id="1.10.10.60">
    <property type="entry name" value="Homeodomain-like"/>
    <property type="match status" value="1"/>
</dbReference>
<dbReference type="CDD" id="cd00086">
    <property type="entry name" value="homeodomain"/>
    <property type="match status" value="1"/>
</dbReference>
<evidence type="ECO:0000256" key="4">
    <source>
        <dbReference type="PROSITE-ProRule" id="PRU00108"/>
    </source>
</evidence>
<comment type="caution">
    <text evidence="6">The sequence shown here is derived from an EMBL/GenBank/DDBJ whole genome shotgun (WGS) entry which is preliminary data.</text>
</comment>
<evidence type="ECO:0000256" key="3">
    <source>
        <dbReference type="ARBA" id="ARBA00023242"/>
    </source>
</evidence>
<evidence type="ECO:0000256" key="2">
    <source>
        <dbReference type="ARBA" id="ARBA00023155"/>
    </source>
</evidence>
<dbReference type="Proteomes" id="UP001150062">
    <property type="component" value="Unassembled WGS sequence"/>
</dbReference>
<dbReference type="InterPro" id="IPR001356">
    <property type="entry name" value="HD"/>
</dbReference>
<feature type="DNA-binding region" description="Homeobox" evidence="4">
    <location>
        <begin position="302"/>
        <end position="367"/>
    </location>
</feature>
<gene>
    <name evidence="6" type="ORF">M0813_27569</name>
</gene>
<organism evidence="6 7">
    <name type="scientific">Anaeramoeba flamelloides</name>
    <dbReference type="NCBI Taxonomy" id="1746091"/>
    <lineage>
        <taxon>Eukaryota</taxon>
        <taxon>Metamonada</taxon>
        <taxon>Anaeramoebidae</taxon>
        <taxon>Anaeramoeba</taxon>
    </lineage>
</organism>
<keyword evidence="7" id="KW-1185">Reference proteome</keyword>
<evidence type="ECO:0000313" key="7">
    <source>
        <dbReference type="Proteomes" id="UP001150062"/>
    </source>
</evidence>
<dbReference type="SUPFAM" id="SSF46689">
    <property type="entry name" value="Homeodomain-like"/>
    <property type="match status" value="1"/>
</dbReference>
<dbReference type="SMART" id="SM00389">
    <property type="entry name" value="HOX"/>
    <property type="match status" value="1"/>
</dbReference>
<evidence type="ECO:0000256" key="1">
    <source>
        <dbReference type="ARBA" id="ARBA00023125"/>
    </source>
</evidence>
<keyword evidence="2 4" id="KW-0371">Homeobox</keyword>
<dbReference type="Pfam" id="PF05920">
    <property type="entry name" value="Homeobox_KN"/>
    <property type="match status" value="1"/>
</dbReference>